<dbReference type="KEGG" id="eiv:EIN_169510"/>
<dbReference type="OrthoDB" id="28717at2759"/>
<reference evidence="2 3" key="1">
    <citation type="submission" date="2012-10" db="EMBL/GenBank/DDBJ databases">
        <authorList>
            <person name="Zafar N."/>
            <person name="Inman J."/>
            <person name="Hall N."/>
            <person name="Lorenzi H."/>
            <person name="Caler E."/>
        </authorList>
    </citation>
    <scope>NUCLEOTIDE SEQUENCE [LARGE SCALE GENOMIC DNA]</scope>
    <source>
        <strain evidence="2 3">IP1</strain>
    </source>
</reference>
<protein>
    <submittedName>
        <fullName evidence="2">Uncharacterized protein</fullName>
    </submittedName>
</protein>
<evidence type="ECO:0000313" key="3">
    <source>
        <dbReference type="Proteomes" id="UP000014680"/>
    </source>
</evidence>
<feature type="region of interest" description="Disordered" evidence="1">
    <location>
        <begin position="109"/>
        <end position="141"/>
    </location>
</feature>
<dbReference type="VEuPathDB" id="AmoebaDB:EIN_169510"/>
<proteinExistence type="predicted"/>
<feature type="region of interest" description="Disordered" evidence="1">
    <location>
        <begin position="163"/>
        <end position="203"/>
    </location>
</feature>
<accession>A0A0A1TVR0</accession>
<sequence length="334" mass="39605">MFNFLDEQSNFNEQLQKEFSVETVDDIEDKPKQLETKLSHKNEEILIKKPQDDLAENNNLDNNNDIFQVNSEQESSCLFDRLLAIQQELLKNDKTAPNFTQTYSDFFTDEDEKSDNETLPILPQNDIKTNNKTTQSDKEEEIERNKLLDTFLQQFDAVKITKTQNKKSEKTEKVTKPPKSLKERIADKLPSKDSKNLQHEKQGKTYSVDLTPFSVSLKDQLDYMELERFKEKLNIYNDYKDDKTQRSDNNLADNTFNIFNFEKSPKLTWRDVEKCFCFDNDNTLPVSKIEFESMRGNYQEYFEMKQRWKQMEMCVNKMWASPLIIFEKFNQLAV</sequence>
<dbReference type="AlphaFoldDB" id="A0A0A1TVR0"/>
<feature type="compositionally biased region" description="Basic and acidic residues" evidence="1">
    <location>
        <begin position="166"/>
        <end position="203"/>
    </location>
</feature>
<organism evidence="2 3">
    <name type="scientific">Entamoeba invadens IP1</name>
    <dbReference type="NCBI Taxonomy" id="370355"/>
    <lineage>
        <taxon>Eukaryota</taxon>
        <taxon>Amoebozoa</taxon>
        <taxon>Evosea</taxon>
        <taxon>Archamoebae</taxon>
        <taxon>Mastigamoebida</taxon>
        <taxon>Entamoebidae</taxon>
        <taxon>Entamoeba</taxon>
    </lineage>
</organism>
<keyword evidence="3" id="KW-1185">Reference proteome</keyword>
<dbReference type="RefSeq" id="XP_004183852.1">
    <property type="nucleotide sequence ID" value="XM_004183804.1"/>
</dbReference>
<gene>
    <name evidence="2" type="ORF">EIN_169510</name>
</gene>
<dbReference type="GeneID" id="14883524"/>
<evidence type="ECO:0000313" key="2">
    <source>
        <dbReference type="EMBL" id="ELP84506.1"/>
    </source>
</evidence>
<dbReference type="Proteomes" id="UP000014680">
    <property type="component" value="Unassembled WGS sequence"/>
</dbReference>
<evidence type="ECO:0000256" key="1">
    <source>
        <dbReference type="SAM" id="MobiDB-lite"/>
    </source>
</evidence>
<name>A0A0A1TVR0_ENTIV</name>
<dbReference type="EMBL" id="KB207112">
    <property type="protein sequence ID" value="ELP84506.1"/>
    <property type="molecule type" value="Genomic_DNA"/>
</dbReference>